<feature type="transmembrane region" description="Helical" evidence="1">
    <location>
        <begin position="83"/>
        <end position="111"/>
    </location>
</feature>
<dbReference type="NCBIfam" id="TIGR02839">
    <property type="entry name" value="spore_V_AE"/>
    <property type="match status" value="1"/>
</dbReference>
<name>A0A858BYT1_9FIRM</name>
<accession>A0A858BYT1</accession>
<gene>
    <name evidence="2" type="primary">spoVAE</name>
    <name evidence="2" type="ORF">Ami103574_11210</name>
</gene>
<evidence type="ECO:0000313" key="2">
    <source>
        <dbReference type="EMBL" id="QIB69854.1"/>
    </source>
</evidence>
<sequence>MEYIYCFCIGGLICVVGQVLLDTTKLTAPRILVIFVVTGAILQGMGIYEPLVKLAGNGATVPLPGFGYALAKGAMEGAQDGFLAALTGAVKSTAAGVAVAIAFGYLVAVIFNPKSIR</sequence>
<evidence type="ECO:0000256" key="1">
    <source>
        <dbReference type="SAM" id="Phobius"/>
    </source>
</evidence>
<dbReference type="RefSeq" id="WP_163067094.1">
    <property type="nucleotide sequence ID" value="NZ_CP048649.1"/>
</dbReference>
<keyword evidence="1" id="KW-1133">Transmembrane helix</keyword>
<proteinExistence type="predicted"/>
<keyword evidence="1" id="KW-0812">Transmembrane</keyword>
<dbReference type="PANTHER" id="PTHR38450">
    <property type="entry name" value="STAGE V SPORULATION PROTEIN AC-RELATED"/>
    <property type="match status" value="1"/>
</dbReference>
<organism evidence="2 3">
    <name type="scientific">Aminipila butyrica</name>
    <dbReference type="NCBI Taxonomy" id="433296"/>
    <lineage>
        <taxon>Bacteria</taxon>
        <taxon>Bacillati</taxon>
        <taxon>Bacillota</taxon>
        <taxon>Clostridia</taxon>
        <taxon>Peptostreptococcales</taxon>
        <taxon>Anaerovoracaceae</taxon>
        <taxon>Aminipila</taxon>
    </lineage>
</organism>
<keyword evidence="3" id="KW-1185">Reference proteome</keyword>
<dbReference type="Pfam" id="PF03862">
    <property type="entry name" value="SpoVAC_SpoVAEB"/>
    <property type="match status" value="1"/>
</dbReference>
<dbReference type="PANTHER" id="PTHR38450:SF2">
    <property type="entry name" value="STAGE V SPORULATION PROTEIN AEB"/>
    <property type="match status" value="1"/>
</dbReference>
<dbReference type="InterPro" id="IPR005562">
    <property type="entry name" value="SpoVA"/>
</dbReference>
<dbReference type="Proteomes" id="UP000466848">
    <property type="component" value="Chromosome"/>
</dbReference>
<dbReference type="EMBL" id="CP048649">
    <property type="protein sequence ID" value="QIB69854.1"/>
    <property type="molecule type" value="Genomic_DNA"/>
</dbReference>
<dbReference type="AlphaFoldDB" id="A0A858BYT1"/>
<dbReference type="KEGG" id="abut:Ami103574_11210"/>
<feature type="transmembrane region" description="Helical" evidence="1">
    <location>
        <begin position="31"/>
        <end position="47"/>
    </location>
</feature>
<evidence type="ECO:0000313" key="3">
    <source>
        <dbReference type="Proteomes" id="UP000466848"/>
    </source>
</evidence>
<reference evidence="2 3" key="1">
    <citation type="submission" date="2020-02" db="EMBL/GenBank/DDBJ databases">
        <authorList>
            <person name="Kim Y.B."/>
            <person name="Roh S.W."/>
        </authorList>
    </citation>
    <scope>NUCLEOTIDE SEQUENCE [LARGE SCALE GENOMIC DNA]</scope>
    <source>
        <strain evidence="2 3">DSM 103574</strain>
    </source>
</reference>
<dbReference type="InterPro" id="IPR014204">
    <property type="entry name" value="Spore_V_AE"/>
</dbReference>
<protein>
    <submittedName>
        <fullName evidence="2">Stage V sporulation protein AE</fullName>
    </submittedName>
</protein>
<keyword evidence="1" id="KW-0472">Membrane</keyword>